<dbReference type="EMBL" id="CM039430">
    <property type="protein sequence ID" value="KAI4346007.1"/>
    <property type="molecule type" value="Genomic_DNA"/>
</dbReference>
<protein>
    <submittedName>
        <fullName evidence="1">Uncharacterized protein</fullName>
    </submittedName>
</protein>
<name>A0ACB9PD91_BAUVA</name>
<evidence type="ECO:0000313" key="2">
    <source>
        <dbReference type="Proteomes" id="UP000828941"/>
    </source>
</evidence>
<gene>
    <name evidence="1" type="ORF">L6164_013090</name>
</gene>
<organism evidence="1 2">
    <name type="scientific">Bauhinia variegata</name>
    <name type="common">Purple orchid tree</name>
    <name type="synonym">Phanera variegata</name>
    <dbReference type="NCBI Taxonomy" id="167791"/>
    <lineage>
        <taxon>Eukaryota</taxon>
        <taxon>Viridiplantae</taxon>
        <taxon>Streptophyta</taxon>
        <taxon>Embryophyta</taxon>
        <taxon>Tracheophyta</taxon>
        <taxon>Spermatophyta</taxon>
        <taxon>Magnoliopsida</taxon>
        <taxon>eudicotyledons</taxon>
        <taxon>Gunneridae</taxon>
        <taxon>Pentapetalae</taxon>
        <taxon>rosids</taxon>
        <taxon>fabids</taxon>
        <taxon>Fabales</taxon>
        <taxon>Fabaceae</taxon>
        <taxon>Cercidoideae</taxon>
        <taxon>Cercideae</taxon>
        <taxon>Bauhiniinae</taxon>
        <taxon>Bauhinia</taxon>
    </lineage>
</organism>
<keyword evidence="2" id="KW-1185">Reference proteome</keyword>
<sequence length="294" mass="33366">MAKSEQFRLIELKLPTLYDQDIKTQVQQTHRRKDSLVLRKPLLVSICHILKPATNFVDSTLLNNNESQHGVELASSIILELNSILSELDALIGDGCFNTRALLERQNPNTRIKHLDTMLVKFSAMLDLKTLAEYAYFMFPALLMDKTAHNAVQRFDEIDLHVASMDLLKFLRCLSWDAKVRNTLGCFVFKFLEFSEFLLHGPNQPITELASSMPSLKKNPVSLEGSPLEKLLIPLDQLNNLMKLTLEVIEYISELTLLADTEYSNEDLLSTSAHWAILSVVACYLQITLLMQNG</sequence>
<comment type="caution">
    <text evidence="1">The sequence shown here is derived from an EMBL/GenBank/DDBJ whole genome shotgun (WGS) entry which is preliminary data.</text>
</comment>
<proteinExistence type="predicted"/>
<accession>A0ACB9PD91</accession>
<evidence type="ECO:0000313" key="1">
    <source>
        <dbReference type="EMBL" id="KAI4346007.1"/>
    </source>
</evidence>
<dbReference type="Proteomes" id="UP000828941">
    <property type="component" value="Chromosome 5"/>
</dbReference>
<reference evidence="1 2" key="1">
    <citation type="journal article" date="2022" name="DNA Res.">
        <title>Chromosomal-level genome assembly of the orchid tree Bauhinia variegata (Leguminosae; Cercidoideae) supports the allotetraploid origin hypothesis of Bauhinia.</title>
        <authorList>
            <person name="Zhong Y."/>
            <person name="Chen Y."/>
            <person name="Zheng D."/>
            <person name="Pang J."/>
            <person name="Liu Y."/>
            <person name="Luo S."/>
            <person name="Meng S."/>
            <person name="Qian L."/>
            <person name="Wei D."/>
            <person name="Dai S."/>
            <person name="Zhou R."/>
        </authorList>
    </citation>
    <scope>NUCLEOTIDE SEQUENCE [LARGE SCALE GENOMIC DNA]</scope>
    <source>
        <strain evidence="1">BV-YZ2020</strain>
    </source>
</reference>